<evidence type="ECO:0000313" key="4">
    <source>
        <dbReference type="EMBL" id="CAD7628677.1"/>
    </source>
</evidence>
<dbReference type="PRINTS" id="PR00625">
    <property type="entry name" value="JDOMAIN"/>
</dbReference>
<protein>
    <recommendedName>
        <fullName evidence="3">J domain-containing protein</fullName>
    </recommendedName>
</protein>
<keyword evidence="1" id="KW-0143">Chaperone</keyword>
<evidence type="ECO:0000256" key="2">
    <source>
        <dbReference type="SAM" id="MobiDB-lite"/>
    </source>
</evidence>
<dbReference type="GO" id="GO:0051082">
    <property type="term" value="F:unfolded protein binding"/>
    <property type="evidence" value="ECO:0007669"/>
    <property type="project" value="InterPro"/>
</dbReference>
<dbReference type="SUPFAM" id="SSF49493">
    <property type="entry name" value="HSP40/DnaJ peptide-binding domain"/>
    <property type="match status" value="2"/>
</dbReference>
<dbReference type="OrthoDB" id="6514907at2759"/>
<dbReference type="GO" id="GO:0005829">
    <property type="term" value="C:cytosol"/>
    <property type="evidence" value="ECO:0007669"/>
    <property type="project" value="TreeGrafter"/>
</dbReference>
<dbReference type="PROSITE" id="PS50076">
    <property type="entry name" value="DNAJ_2"/>
    <property type="match status" value="1"/>
</dbReference>
<dbReference type="SUPFAM" id="SSF46565">
    <property type="entry name" value="Chaperone J-domain"/>
    <property type="match status" value="1"/>
</dbReference>
<dbReference type="Pfam" id="PF01556">
    <property type="entry name" value="DnaJ_C"/>
    <property type="match status" value="1"/>
</dbReference>
<dbReference type="SMART" id="SM00271">
    <property type="entry name" value="DnaJ"/>
    <property type="match status" value="1"/>
</dbReference>
<evidence type="ECO:0000313" key="5">
    <source>
        <dbReference type="Proteomes" id="UP000759131"/>
    </source>
</evidence>
<sequence>MENIDYYKILGVKSNASQMEIKKAYKRLALLYHPDKNGSKNASDWFKLIHEAYEVLVERHKENIDNQNSCPTQTHHQKSEPKPQSSTDGQRTHRSPLKTRPNPRPTVHKCVEHRVNVSNWDALRGCTKRLKITRKVWSSPQEYSHESVILSLDVKPDSKTGSRILCAGCGDRPYDCIADDIEFILEVKADDHFKRDGNDLIFAAQLTLKHAIQRRPIPVPLLNGQTLDVVLDWPQIIELDDNKVLNIRKVGLGLPHHKDSDIRGDLIIKCVLKS</sequence>
<name>A0A7R9KTA3_9ACAR</name>
<dbReference type="InterPro" id="IPR002939">
    <property type="entry name" value="DnaJ_C"/>
</dbReference>
<evidence type="ECO:0000259" key="3">
    <source>
        <dbReference type="PROSITE" id="PS50076"/>
    </source>
</evidence>
<feature type="region of interest" description="Disordered" evidence="2">
    <location>
        <begin position="65"/>
        <end position="108"/>
    </location>
</feature>
<dbReference type="Pfam" id="PF00226">
    <property type="entry name" value="DnaJ"/>
    <property type="match status" value="1"/>
</dbReference>
<dbReference type="GO" id="GO:0006457">
    <property type="term" value="P:protein folding"/>
    <property type="evidence" value="ECO:0007669"/>
    <property type="project" value="InterPro"/>
</dbReference>
<feature type="domain" description="J" evidence="3">
    <location>
        <begin position="5"/>
        <end position="68"/>
    </location>
</feature>
<dbReference type="InterPro" id="IPR001623">
    <property type="entry name" value="DnaJ_domain"/>
</dbReference>
<dbReference type="Gene3D" id="2.60.260.20">
    <property type="entry name" value="Urease metallochaperone UreE, N-terminal domain"/>
    <property type="match status" value="2"/>
</dbReference>
<accession>A0A7R9KTA3</accession>
<dbReference type="PANTHER" id="PTHR24078:SF553">
    <property type="entry name" value="DNAJ HOMOLOG SUBFAMILY B MEMBER 5"/>
    <property type="match status" value="1"/>
</dbReference>
<dbReference type="PANTHER" id="PTHR24078">
    <property type="entry name" value="DNAJ HOMOLOG SUBFAMILY C MEMBER"/>
    <property type="match status" value="1"/>
</dbReference>
<dbReference type="InterPro" id="IPR008971">
    <property type="entry name" value="HSP40/DnaJ_pept-bd"/>
</dbReference>
<gene>
    <name evidence="4" type="ORF">OSB1V03_LOCUS9098</name>
</gene>
<dbReference type="InterPro" id="IPR051339">
    <property type="entry name" value="DnaJ_subfamily_B"/>
</dbReference>
<dbReference type="GO" id="GO:0051087">
    <property type="term" value="F:protein-folding chaperone binding"/>
    <property type="evidence" value="ECO:0007669"/>
    <property type="project" value="TreeGrafter"/>
</dbReference>
<dbReference type="EMBL" id="CAJPIZ010005982">
    <property type="protein sequence ID" value="CAG2109107.1"/>
    <property type="molecule type" value="Genomic_DNA"/>
</dbReference>
<feature type="compositionally biased region" description="Polar residues" evidence="2">
    <location>
        <begin position="65"/>
        <end position="74"/>
    </location>
</feature>
<reference evidence="4" key="1">
    <citation type="submission" date="2020-11" db="EMBL/GenBank/DDBJ databases">
        <authorList>
            <person name="Tran Van P."/>
        </authorList>
    </citation>
    <scope>NUCLEOTIDE SEQUENCE</scope>
</reference>
<dbReference type="EMBL" id="OC860557">
    <property type="protein sequence ID" value="CAD7628677.1"/>
    <property type="molecule type" value="Genomic_DNA"/>
</dbReference>
<dbReference type="InterPro" id="IPR036869">
    <property type="entry name" value="J_dom_sf"/>
</dbReference>
<dbReference type="CDD" id="cd06257">
    <property type="entry name" value="DnaJ"/>
    <property type="match status" value="1"/>
</dbReference>
<organism evidence="4">
    <name type="scientific">Medioppia subpectinata</name>
    <dbReference type="NCBI Taxonomy" id="1979941"/>
    <lineage>
        <taxon>Eukaryota</taxon>
        <taxon>Metazoa</taxon>
        <taxon>Ecdysozoa</taxon>
        <taxon>Arthropoda</taxon>
        <taxon>Chelicerata</taxon>
        <taxon>Arachnida</taxon>
        <taxon>Acari</taxon>
        <taxon>Acariformes</taxon>
        <taxon>Sarcoptiformes</taxon>
        <taxon>Oribatida</taxon>
        <taxon>Brachypylina</taxon>
        <taxon>Oppioidea</taxon>
        <taxon>Oppiidae</taxon>
        <taxon>Medioppia</taxon>
    </lineage>
</organism>
<dbReference type="Gene3D" id="1.10.287.110">
    <property type="entry name" value="DnaJ domain"/>
    <property type="match status" value="1"/>
</dbReference>
<proteinExistence type="predicted"/>
<dbReference type="AlphaFoldDB" id="A0A7R9KTA3"/>
<dbReference type="Proteomes" id="UP000759131">
    <property type="component" value="Unassembled WGS sequence"/>
</dbReference>
<keyword evidence="5" id="KW-1185">Reference proteome</keyword>
<evidence type="ECO:0000256" key="1">
    <source>
        <dbReference type="ARBA" id="ARBA00023186"/>
    </source>
</evidence>